<evidence type="ECO:0000313" key="4">
    <source>
        <dbReference type="Proteomes" id="UP001595914"/>
    </source>
</evidence>
<comment type="caution">
    <text evidence="3">The sequence shown here is derived from an EMBL/GenBank/DDBJ whole genome shotgun (WGS) entry which is preliminary data.</text>
</comment>
<organism evidence="3 4">
    <name type="scientific">Rhodococcus kronopolitis</name>
    <dbReference type="NCBI Taxonomy" id="1460226"/>
    <lineage>
        <taxon>Bacteria</taxon>
        <taxon>Bacillati</taxon>
        <taxon>Actinomycetota</taxon>
        <taxon>Actinomycetes</taxon>
        <taxon>Mycobacteriales</taxon>
        <taxon>Nocardiaceae</taxon>
        <taxon>Rhodococcus</taxon>
    </lineage>
</organism>
<sequence length="137" mass="15151">MSEVPEIRIGTVEREQALDALSRHFTDGRLTVTEFDERSGQIAAASTRGQLEQVFSDLPATTGPGSPATVTDDHASGVDWPGRAMAVVPLIALVLFFVTGSWLWFLAVPIAGALLYGGNRERTRRRRRRRNDTEDRN</sequence>
<evidence type="ECO:0000256" key="1">
    <source>
        <dbReference type="SAM" id="Phobius"/>
    </source>
</evidence>
<dbReference type="InterPro" id="IPR012551">
    <property type="entry name" value="DUF1707_SHOCT-like"/>
</dbReference>
<protein>
    <submittedName>
        <fullName evidence="3">DUF1707 domain-containing protein</fullName>
    </submittedName>
</protein>
<feature type="domain" description="DUF1707" evidence="2">
    <location>
        <begin position="7"/>
        <end position="59"/>
    </location>
</feature>
<dbReference type="EMBL" id="JBHSFO010000001">
    <property type="protein sequence ID" value="MFC4602554.1"/>
    <property type="molecule type" value="Genomic_DNA"/>
</dbReference>
<keyword evidence="1" id="KW-0472">Membrane</keyword>
<dbReference type="Pfam" id="PF08044">
    <property type="entry name" value="DUF1707"/>
    <property type="match status" value="1"/>
</dbReference>
<evidence type="ECO:0000259" key="2">
    <source>
        <dbReference type="Pfam" id="PF08044"/>
    </source>
</evidence>
<reference evidence="4" key="1">
    <citation type="journal article" date="2019" name="Int. J. Syst. Evol. Microbiol.">
        <title>The Global Catalogue of Microorganisms (GCM) 10K type strain sequencing project: providing services to taxonomists for standard genome sequencing and annotation.</title>
        <authorList>
            <consortium name="The Broad Institute Genomics Platform"/>
            <consortium name="The Broad Institute Genome Sequencing Center for Infectious Disease"/>
            <person name="Wu L."/>
            <person name="Ma J."/>
        </authorList>
    </citation>
    <scope>NUCLEOTIDE SEQUENCE [LARGE SCALE GENOMIC DNA]</scope>
    <source>
        <strain evidence="4">CCUG 54520</strain>
    </source>
</reference>
<gene>
    <name evidence="3" type="ORF">ACFO6S_02490</name>
</gene>
<dbReference type="RefSeq" id="WP_378413784.1">
    <property type="nucleotide sequence ID" value="NZ_JBHSFO010000001.1"/>
</dbReference>
<name>A0ABV9FMU3_9NOCA</name>
<dbReference type="Proteomes" id="UP001595914">
    <property type="component" value="Unassembled WGS sequence"/>
</dbReference>
<keyword evidence="1" id="KW-0812">Transmembrane</keyword>
<evidence type="ECO:0000313" key="3">
    <source>
        <dbReference type="EMBL" id="MFC4602554.1"/>
    </source>
</evidence>
<keyword evidence="1" id="KW-1133">Transmembrane helix</keyword>
<accession>A0ABV9FMU3</accession>
<feature type="transmembrane region" description="Helical" evidence="1">
    <location>
        <begin position="90"/>
        <end position="118"/>
    </location>
</feature>
<proteinExistence type="predicted"/>
<keyword evidence="4" id="KW-1185">Reference proteome</keyword>